<feature type="transmembrane region" description="Helical" evidence="6">
    <location>
        <begin position="358"/>
        <end position="381"/>
    </location>
</feature>
<dbReference type="PANTHER" id="PTHR33048">
    <property type="entry name" value="PTH11-LIKE INTEGRAL MEMBRANE PROTEIN (AFU_ORTHOLOGUE AFUA_5G11245)"/>
    <property type="match status" value="1"/>
</dbReference>
<reference evidence="8" key="1">
    <citation type="submission" date="2023-01" db="EMBL/GenBank/DDBJ databases">
        <title>The chitinases involved in constricting ring structure development in the nematode-trapping fungus Drechslerella dactyloides.</title>
        <authorList>
            <person name="Wang R."/>
            <person name="Zhang L."/>
            <person name="Tang P."/>
            <person name="Li S."/>
            <person name="Liang L."/>
        </authorList>
    </citation>
    <scope>NUCLEOTIDE SEQUENCE</scope>
    <source>
        <strain evidence="8">YMF1.00031</strain>
    </source>
</reference>
<dbReference type="AlphaFoldDB" id="A0AAD6IQ66"/>
<comment type="caution">
    <text evidence="8">The sequence shown here is derived from an EMBL/GenBank/DDBJ whole genome shotgun (WGS) entry which is preliminary data.</text>
</comment>
<evidence type="ECO:0000313" key="8">
    <source>
        <dbReference type="EMBL" id="KAJ6256333.1"/>
    </source>
</evidence>
<accession>A0AAD6IQ66</accession>
<keyword evidence="4 6" id="KW-0472">Membrane</keyword>
<sequence length="473" mass="51453">MASLAFAMTSQQMSFRDDGSGVFGGFAIKDIIYTHVFLGFTAARQHDNPMSSVVASFANFLSQNQGNLTNAQVAEALGAENVRRVQDMSVGGFYPDEFARAVTAACAAALPALEHETGTGCVGTVFGIMAAVAVVAVGLRVWSREVLASRLMIDDWFLIVGFLLSVAYGIIAIVHANLLLPAVAVWDMSWNTYSQTQMYQTILSLIYPAPLFFIKTSLLLFYLRLCPSYPSEARSVFRTSIFVTFFFILTTSCVSFFVVLLQCDRIAYWEEEVVTACKLDARMVLVAIGAVGVVTDLILWLMPLPLVWRLDLGKREKFLAIITFGLGALACVVSAFRLRAIQMFGYLRDGKELSTSVSVLSIIELYLAIICSSAPAIRALILHYAPRILNVYSPSRPRTRSAAIQELKSTATADGEDVEADNSSTYTIQVGLNVRHSEGYPVSPGGGVGMVHGHGGVREKKAFGTLGGIRRLA</sequence>
<comment type="subcellular location">
    <subcellularLocation>
        <location evidence="1">Membrane</location>
        <topology evidence="1">Multi-pass membrane protein</topology>
    </subcellularLocation>
</comment>
<evidence type="ECO:0000256" key="5">
    <source>
        <dbReference type="ARBA" id="ARBA00038359"/>
    </source>
</evidence>
<feature type="transmembrane region" description="Helical" evidence="6">
    <location>
        <begin position="155"/>
        <end position="178"/>
    </location>
</feature>
<evidence type="ECO:0000256" key="6">
    <source>
        <dbReference type="SAM" id="Phobius"/>
    </source>
</evidence>
<organism evidence="8 9">
    <name type="scientific">Drechslerella dactyloides</name>
    <name type="common">Nematode-trapping fungus</name>
    <name type="synonym">Arthrobotrys dactyloides</name>
    <dbReference type="NCBI Taxonomy" id="74499"/>
    <lineage>
        <taxon>Eukaryota</taxon>
        <taxon>Fungi</taxon>
        <taxon>Dikarya</taxon>
        <taxon>Ascomycota</taxon>
        <taxon>Pezizomycotina</taxon>
        <taxon>Orbiliomycetes</taxon>
        <taxon>Orbiliales</taxon>
        <taxon>Orbiliaceae</taxon>
        <taxon>Drechslerella</taxon>
    </lineage>
</organism>
<protein>
    <recommendedName>
        <fullName evidence="7">Rhodopsin domain-containing protein</fullName>
    </recommendedName>
</protein>
<evidence type="ECO:0000313" key="9">
    <source>
        <dbReference type="Proteomes" id="UP001221413"/>
    </source>
</evidence>
<feature type="domain" description="Rhodopsin" evidence="7">
    <location>
        <begin position="139"/>
        <end position="381"/>
    </location>
</feature>
<dbReference type="Proteomes" id="UP001221413">
    <property type="component" value="Unassembled WGS sequence"/>
</dbReference>
<dbReference type="InterPro" id="IPR049326">
    <property type="entry name" value="Rhodopsin_dom_fungi"/>
</dbReference>
<dbReference type="EMBL" id="JAQGDS010000013">
    <property type="protein sequence ID" value="KAJ6256333.1"/>
    <property type="molecule type" value="Genomic_DNA"/>
</dbReference>
<dbReference type="Pfam" id="PF20684">
    <property type="entry name" value="Fung_rhodopsin"/>
    <property type="match status" value="1"/>
</dbReference>
<feature type="transmembrane region" description="Helical" evidence="6">
    <location>
        <begin position="235"/>
        <end position="261"/>
    </location>
</feature>
<dbReference type="PANTHER" id="PTHR33048:SF47">
    <property type="entry name" value="INTEGRAL MEMBRANE PROTEIN-RELATED"/>
    <property type="match status" value="1"/>
</dbReference>
<proteinExistence type="inferred from homology"/>
<evidence type="ECO:0000256" key="2">
    <source>
        <dbReference type="ARBA" id="ARBA00022692"/>
    </source>
</evidence>
<evidence type="ECO:0000256" key="1">
    <source>
        <dbReference type="ARBA" id="ARBA00004141"/>
    </source>
</evidence>
<name>A0AAD6IQ66_DREDA</name>
<keyword evidence="3 6" id="KW-1133">Transmembrane helix</keyword>
<evidence type="ECO:0000256" key="3">
    <source>
        <dbReference type="ARBA" id="ARBA00022989"/>
    </source>
</evidence>
<evidence type="ECO:0000259" key="7">
    <source>
        <dbReference type="Pfam" id="PF20684"/>
    </source>
</evidence>
<keyword evidence="2 6" id="KW-0812">Transmembrane</keyword>
<feature type="transmembrane region" description="Helical" evidence="6">
    <location>
        <begin position="318"/>
        <end position="338"/>
    </location>
</feature>
<dbReference type="GO" id="GO:0016020">
    <property type="term" value="C:membrane"/>
    <property type="evidence" value="ECO:0007669"/>
    <property type="project" value="UniProtKB-SubCell"/>
</dbReference>
<feature type="transmembrane region" description="Helical" evidence="6">
    <location>
        <begin position="281"/>
        <end position="306"/>
    </location>
</feature>
<feature type="transmembrane region" description="Helical" evidence="6">
    <location>
        <begin position="198"/>
        <end position="223"/>
    </location>
</feature>
<dbReference type="InterPro" id="IPR052337">
    <property type="entry name" value="SAT4-like"/>
</dbReference>
<evidence type="ECO:0000256" key="4">
    <source>
        <dbReference type="ARBA" id="ARBA00023136"/>
    </source>
</evidence>
<keyword evidence="9" id="KW-1185">Reference proteome</keyword>
<feature type="transmembrane region" description="Helical" evidence="6">
    <location>
        <begin position="122"/>
        <end position="143"/>
    </location>
</feature>
<gene>
    <name evidence="8" type="ORF">Dda_8831</name>
</gene>
<comment type="similarity">
    <text evidence="5">Belongs to the SAT4 family.</text>
</comment>